<feature type="region of interest" description="Disordered" evidence="1">
    <location>
        <begin position="339"/>
        <end position="367"/>
    </location>
</feature>
<sequence length="470" mass="51174">MATLRARQSSSVSCRHAYNPILLAVGPQLQSRLDEGRNRGLIAHTDPFGNFHWNPSDLTVGLLFFIPSLAVDAIFMLPDYSSTPDQAKDTMRLFIKPELLQRLQDAQRRITSEVESKHVQNSGTAGASSLLQSTETLPNTSTPKPNYEPLTMAPPGAASKDVHSEGMPKMGLPLDGPASPGNDSSKRNKMYAMGDAGDMYMSVSAIAEGAELGPVEAAGRKLRFALDMLQDYYMRNNPTASMLPVTDLIVILVACLADEMLYRAVLLTLVSYWIRDRLYEAGVEDLVILPQGLGSMDVLQAGQYSSLACGVIGGILAFTLRAWRESTLIEKAQELAKQATREQEQRPKALPGWEKPSSSPRQKEAVKKLPPDLVAEVAVQLSGSMSSLNSLVWRLEGVRELIQVAASGAAFISTGNLLAPYVGSAVSQILLSTYQRRCLQRFTQKLEAAQEKALKEALAGLGKNTDRKDP</sequence>
<feature type="compositionally biased region" description="Polar residues" evidence="1">
    <location>
        <begin position="119"/>
        <end position="144"/>
    </location>
</feature>
<reference evidence="2 3" key="1">
    <citation type="submission" date="2017-08" db="EMBL/GenBank/DDBJ databases">
        <title>Acidophilic green algal genome provides insights into adaptation to an acidic environment.</title>
        <authorList>
            <person name="Hirooka S."/>
            <person name="Hirose Y."/>
            <person name="Kanesaki Y."/>
            <person name="Higuchi S."/>
            <person name="Fujiwara T."/>
            <person name="Onuma R."/>
            <person name="Era A."/>
            <person name="Ohbayashi R."/>
            <person name="Uzuka A."/>
            <person name="Nozaki H."/>
            <person name="Yoshikawa H."/>
            <person name="Miyagishima S.Y."/>
        </authorList>
    </citation>
    <scope>NUCLEOTIDE SEQUENCE [LARGE SCALE GENOMIC DNA]</scope>
    <source>
        <strain evidence="2 3">NIES-2499</strain>
    </source>
</reference>
<evidence type="ECO:0000256" key="1">
    <source>
        <dbReference type="SAM" id="MobiDB-lite"/>
    </source>
</evidence>
<evidence type="ECO:0000313" key="3">
    <source>
        <dbReference type="Proteomes" id="UP000232323"/>
    </source>
</evidence>
<keyword evidence="3" id="KW-1185">Reference proteome</keyword>
<dbReference type="Proteomes" id="UP000232323">
    <property type="component" value="Unassembled WGS sequence"/>
</dbReference>
<dbReference type="EMBL" id="BEGY01000001">
    <property type="protein sequence ID" value="GAX72659.1"/>
    <property type="molecule type" value="Genomic_DNA"/>
</dbReference>
<gene>
    <name evidence="2" type="ORF">CEUSTIGMA_g115.t1</name>
</gene>
<proteinExistence type="predicted"/>
<protein>
    <submittedName>
        <fullName evidence="2">Uncharacterized protein</fullName>
    </submittedName>
</protein>
<evidence type="ECO:0000313" key="2">
    <source>
        <dbReference type="EMBL" id="GAX72659.1"/>
    </source>
</evidence>
<dbReference type="OrthoDB" id="549472at2759"/>
<dbReference type="AlphaFoldDB" id="A0A250WPN7"/>
<comment type="caution">
    <text evidence="2">The sequence shown here is derived from an EMBL/GenBank/DDBJ whole genome shotgun (WGS) entry which is preliminary data.</text>
</comment>
<organism evidence="2 3">
    <name type="scientific">Chlamydomonas eustigma</name>
    <dbReference type="NCBI Taxonomy" id="1157962"/>
    <lineage>
        <taxon>Eukaryota</taxon>
        <taxon>Viridiplantae</taxon>
        <taxon>Chlorophyta</taxon>
        <taxon>core chlorophytes</taxon>
        <taxon>Chlorophyceae</taxon>
        <taxon>CS clade</taxon>
        <taxon>Chlamydomonadales</taxon>
        <taxon>Chlamydomonadaceae</taxon>
        <taxon>Chlamydomonas</taxon>
    </lineage>
</organism>
<feature type="region of interest" description="Disordered" evidence="1">
    <location>
        <begin position="111"/>
        <end position="186"/>
    </location>
</feature>
<name>A0A250WPN7_9CHLO</name>
<accession>A0A250WPN7</accession>